<dbReference type="InterPro" id="IPR013083">
    <property type="entry name" value="Znf_RING/FYVE/PHD"/>
</dbReference>
<dbReference type="PANTHER" id="PTHR46519">
    <property type="entry name" value="RING/U-BOX SUPERFAMILY PROTEIN"/>
    <property type="match status" value="1"/>
</dbReference>
<dbReference type="KEGG" id="qlo:115980344"/>
<protein>
    <recommendedName>
        <fullName evidence="4">RING-type domain-containing protein</fullName>
    </recommendedName>
</protein>
<dbReference type="Proteomes" id="UP000594261">
    <property type="component" value="Chromosome 1"/>
</dbReference>
<reference evidence="5 6" key="1">
    <citation type="journal article" date="2016" name="G3 (Bethesda)">
        <title>First Draft Assembly and Annotation of the Genome of a California Endemic Oak Quercus lobata Nee (Fagaceae).</title>
        <authorList>
            <person name="Sork V.L."/>
            <person name="Fitz-Gibbon S.T."/>
            <person name="Puiu D."/>
            <person name="Crepeau M."/>
            <person name="Gugger P.F."/>
            <person name="Sherman R."/>
            <person name="Stevens K."/>
            <person name="Langley C.H."/>
            <person name="Pellegrini M."/>
            <person name="Salzberg S.L."/>
        </authorList>
    </citation>
    <scope>NUCLEOTIDE SEQUENCE [LARGE SCALE GENOMIC DNA]</scope>
    <source>
        <strain evidence="5 6">cv. SW786</strain>
    </source>
</reference>
<dbReference type="GO" id="GO:0008270">
    <property type="term" value="F:zinc ion binding"/>
    <property type="evidence" value="ECO:0007669"/>
    <property type="project" value="UniProtKB-KW"/>
</dbReference>
<keyword evidence="6" id="KW-1185">Reference proteome</keyword>
<dbReference type="PROSITE" id="PS50089">
    <property type="entry name" value="ZF_RING_2"/>
    <property type="match status" value="1"/>
</dbReference>
<organism evidence="5 6">
    <name type="scientific">Quercus lobata</name>
    <name type="common">Valley oak</name>
    <dbReference type="NCBI Taxonomy" id="97700"/>
    <lineage>
        <taxon>Eukaryota</taxon>
        <taxon>Viridiplantae</taxon>
        <taxon>Streptophyta</taxon>
        <taxon>Embryophyta</taxon>
        <taxon>Tracheophyta</taxon>
        <taxon>Spermatophyta</taxon>
        <taxon>Magnoliopsida</taxon>
        <taxon>eudicotyledons</taxon>
        <taxon>Gunneridae</taxon>
        <taxon>Pentapetalae</taxon>
        <taxon>rosids</taxon>
        <taxon>fabids</taxon>
        <taxon>Fagales</taxon>
        <taxon>Fagaceae</taxon>
        <taxon>Quercus</taxon>
    </lineage>
</organism>
<accession>A0A7N2KM80</accession>
<dbReference type="AlphaFoldDB" id="A0A7N2KM80"/>
<evidence type="ECO:0000259" key="4">
    <source>
        <dbReference type="PROSITE" id="PS50089"/>
    </source>
</evidence>
<dbReference type="RefSeq" id="XP_030958476.1">
    <property type="nucleotide sequence ID" value="XM_031102616.1"/>
</dbReference>
<evidence type="ECO:0000256" key="3">
    <source>
        <dbReference type="SAM" id="MobiDB-lite"/>
    </source>
</evidence>
<reference evidence="5" key="2">
    <citation type="submission" date="2021-01" db="UniProtKB">
        <authorList>
            <consortium name="EnsemblPlants"/>
        </authorList>
    </citation>
    <scope>IDENTIFICATION</scope>
</reference>
<evidence type="ECO:0000256" key="1">
    <source>
        <dbReference type="PROSITE-ProRule" id="PRU00175"/>
    </source>
</evidence>
<evidence type="ECO:0000313" key="5">
    <source>
        <dbReference type="EnsemblPlants" id="QL01p014789:mrna"/>
    </source>
</evidence>
<feature type="coiled-coil region" evidence="2">
    <location>
        <begin position="717"/>
        <end position="744"/>
    </location>
</feature>
<dbReference type="PANTHER" id="PTHR46519:SF3">
    <property type="entry name" value="RING_U-BOX SUPERFAMILY PROTEIN"/>
    <property type="match status" value="1"/>
</dbReference>
<dbReference type="InterPro" id="IPR001841">
    <property type="entry name" value="Znf_RING"/>
</dbReference>
<feature type="compositionally biased region" description="Pro residues" evidence="3">
    <location>
        <begin position="679"/>
        <end position="689"/>
    </location>
</feature>
<gene>
    <name evidence="5" type="primary">LOC115980344</name>
</gene>
<dbReference type="Gene3D" id="3.30.40.10">
    <property type="entry name" value="Zinc/RING finger domain, C3HC4 (zinc finger)"/>
    <property type="match status" value="1"/>
</dbReference>
<name>A0A7N2KM80_QUELO</name>
<dbReference type="Gramene" id="QL01p014789:mrna">
    <property type="protein sequence ID" value="QL01p014789:mrna"/>
    <property type="gene ID" value="QL01p014789"/>
</dbReference>
<feature type="domain" description="RING-type" evidence="4">
    <location>
        <begin position="789"/>
        <end position="827"/>
    </location>
</feature>
<evidence type="ECO:0000313" key="6">
    <source>
        <dbReference type="Proteomes" id="UP000594261"/>
    </source>
</evidence>
<dbReference type="EnsemblPlants" id="QL01p014789:mrna">
    <property type="protein sequence ID" value="QL01p014789:mrna"/>
    <property type="gene ID" value="QL01p014789"/>
</dbReference>
<dbReference type="RefSeq" id="XP_030958470.1">
    <property type="nucleotide sequence ID" value="XM_031102610.1"/>
</dbReference>
<dbReference type="OrthoDB" id="6078042at2759"/>
<sequence>MAIAGLHNVSVLDSPFLRDSHSQASGQQADEVRVRTRASSLLQMWRELEDEHVVSRTHQERMVQQRSDVLISDLSREQISDSDEHSGGWEDMSVSESVCGTWPQTQIGSQNEHVDSGNFNCEHSSDFGEIERERVRQIFQEWMNSGAREQAPNVSHMNNSPRAEWLGETEQERVRIIREWAQMNSQQRVASDDNREEQSADIGTQIEQIRDRLLVNQNGGRNEHNRRGIRRLCGRQALLDMLKKAERERLSELQDLLEHRAVSQFAHRNRIQSLLRGRFLRNDRLVDNERPASLAESELGLLRQRPSVSGLREGFCSRLDTSVWSQVSSNHSDTSSNCDINNNRNYQTQANNAQDVLDELSEQFDPNNVVSNSHRLLDVRTDLEDDVVEDSGWHRSSAHEEEWQVQLSENDAFIESRDGTGQSLNRSSQEIAASEWSETLLTEPGESYLMQEAGEEITRHSEPIIEESSIPGLPDHVYNMEINWEEAAAQVEQWPEQVMETDYRDSQQDNMEYSGWRDGIREDMDENQLGSTSTPHELGNEDMEQPHLQEAPEVWDDDNGFQEAVQHWLDGPSDQGADPVRVVDTYYFPEDDNEHNVEIRELLNRRRVSNLLHSGFRESLDQLIQSYLQRRENDAPTDWELPGTSPSRESEEQDLERQSGDQNDSQRDAVESPSLALPSSPPPPPPPSQPLYYPETHHDNWPQHDMHQRLGIEWDIINDLRIDMARLQQRMNNMQRMLEACMDMQLELQRSIRQEVSAALNRPSDILGACRDGLLKDESKWDYVRKGICCVCCESNINSLLYRCGHMCTCTKCANELVQSRGKCPMCWAPVVEMIRAYSIL</sequence>
<keyword evidence="2" id="KW-0175">Coiled coil</keyword>
<dbReference type="FunCoup" id="A0A7N2KM80">
    <property type="interactions" value="350"/>
</dbReference>
<dbReference type="GeneID" id="115980344"/>
<dbReference type="CDD" id="cd16647">
    <property type="entry name" value="mRING-HC-C3HC5_NEU1"/>
    <property type="match status" value="1"/>
</dbReference>
<keyword evidence="1" id="KW-0479">Metal-binding</keyword>
<feature type="region of interest" description="Disordered" evidence="3">
    <location>
        <begin position="631"/>
        <end position="700"/>
    </location>
</feature>
<dbReference type="Pfam" id="PF13920">
    <property type="entry name" value="zf-C3HC4_3"/>
    <property type="match status" value="1"/>
</dbReference>
<dbReference type="OMA" id="NDMRIDM"/>
<dbReference type="EMBL" id="LRBV02000001">
    <property type="status" value="NOT_ANNOTATED_CDS"/>
    <property type="molecule type" value="Genomic_DNA"/>
</dbReference>
<proteinExistence type="predicted"/>
<feature type="compositionally biased region" description="Basic and acidic residues" evidence="3">
    <location>
        <begin position="655"/>
        <end position="670"/>
    </location>
</feature>
<dbReference type="SUPFAM" id="SSF57850">
    <property type="entry name" value="RING/U-box"/>
    <property type="match status" value="1"/>
</dbReference>
<keyword evidence="1" id="KW-0863">Zinc-finger</keyword>
<keyword evidence="1" id="KW-0862">Zinc</keyword>
<evidence type="ECO:0000256" key="2">
    <source>
        <dbReference type="SAM" id="Coils"/>
    </source>
</evidence>
<dbReference type="InParanoid" id="A0A7N2KM80"/>